<organism evidence="14 15">
    <name type="scientific">Noviherbaspirillum cavernae</name>
    <dbReference type="NCBI Taxonomy" id="2320862"/>
    <lineage>
        <taxon>Bacteria</taxon>
        <taxon>Pseudomonadati</taxon>
        <taxon>Pseudomonadota</taxon>
        <taxon>Betaproteobacteria</taxon>
        <taxon>Burkholderiales</taxon>
        <taxon>Oxalobacteraceae</taxon>
        <taxon>Noviherbaspirillum</taxon>
    </lineage>
</organism>
<dbReference type="RefSeq" id="WP_119736154.1">
    <property type="nucleotide sequence ID" value="NZ_QYUN01000002.1"/>
</dbReference>
<keyword evidence="15" id="KW-1185">Reference proteome</keyword>
<keyword evidence="7" id="KW-0653">Protein transport</keyword>
<proteinExistence type="inferred from homology"/>
<evidence type="ECO:0000256" key="2">
    <source>
        <dbReference type="ARBA" id="ARBA00007246"/>
    </source>
</evidence>
<reference evidence="14 15" key="1">
    <citation type="submission" date="2018-09" db="EMBL/GenBank/DDBJ databases">
        <authorList>
            <person name="Zhu H."/>
        </authorList>
    </citation>
    <scope>NUCLEOTIDE SEQUENCE [LARGE SCALE GENOMIC DNA]</scope>
    <source>
        <strain evidence="14 15">K2R10-39</strain>
    </source>
</reference>
<protein>
    <recommendedName>
        <fullName evidence="10">Type II secretion system protein K</fullName>
    </recommendedName>
</protein>
<evidence type="ECO:0000256" key="6">
    <source>
        <dbReference type="ARBA" id="ARBA00022692"/>
    </source>
</evidence>
<dbReference type="PANTHER" id="PTHR38831">
    <property type="entry name" value="TYPE II SECRETION SYSTEM PROTEIN K"/>
    <property type="match status" value="1"/>
</dbReference>
<evidence type="ECO:0000259" key="12">
    <source>
        <dbReference type="Pfam" id="PF03934"/>
    </source>
</evidence>
<dbReference type="Pfam" id="PF03934">
    <property type="entry name" value="T2SSK"/>
    <property type="match status" value="1"/>
</dbReference>
<keyword evidence="4 10" id="KW-1003">Cell membrane</keyword>
<keyword evidence="3 10" id="KW-0813">Transport</keyword>
<dbReference type="OrthoDB" id="5293133at2"/>
<evidence type="ECO:0000256" key="1">
    <source>
        <dbReference type="ARBA" id="ARBA00004533"/>
    </source>
</evidence>
<evidence type="ECO:0000313" key="14">
    <source>
        <dbReference type="EMBL" id="RJG04908.1"/>
    </source>
</evidence>
<evidence type="ECO:0000256" key="5">
    <source>
        <dbReference type="ARBA" id="ARBA00022519"/>
    </source>
</evidence>
<accession>A0A418WXD2</accession>
<dbReference type="SUPFAM" id="SSF54523">
    <property type="entry name" value="Pili subunits"/>
    <property type="match status" value="1"/>
</dbReference>
<sequence>MKARPLLGLRRQRGVAVVTALLLTTLAITIVASLFWQQQVQVRSIENQRLQLQKQWILRGALDWSRLILREDARHSKVDHLGEPWAVTLAETRLDQYVENAGSSGDVPDAALSGSITDAQARLNLTNLCQGGKINPTEVEAFARLLTTLKQNPALAQATANLMASAQARTATGDSTATAPSAVGQSSPQPLNILQVDDLLAVPGFTPEALARIRDFIVVLPKATPVNVNTAPAEVLAARIDTLSLSEATALVAARNKAWFTDPSDFAQRSGKSGAGQIAVTTGYFLVNGNVRLNRAAMDMQSLIERSGTSTKVIWIREN</sequence>
<evidence type="ECO:0000256" key="10">
    <source>
        <dbReference type="PIRNR" id="PIRNR002786"/>
    </source>
</evidence>
<evidence type="ECO:0000256" key="9">
    <source>
        <dbReference type="ARBA" id="ARBA00023136"/>
    </source>
</evidence>
<dbReference type="NCBIfam" id="NF037980">
    <property type="entry name" value="T2SS_GspK"/>
    <property type="match status" value="1"/>
</dbReference>
<dbReference type="SUPFAM" id="SSF158544">
    <property type="entry name" value="GspK insert domain-like"/>
    <property type="match status" value="1"/>
</dbReference>
<comment type="similarity">
    <text evidence="2 10">Belongs to the GSP K family.</text>
</comment>
<comment type="caution">
    <text evidence="14">The sequence shown here is derived from an EMBL/GenBank/DDBJ whole genome shotgun (WGS) entry which is preliminary data.</text>
</comment>
<dbReference type="Proteomes" id="UP000285190">
    <property type="component" value="Unassembled WGS sequence"/>
</dbReference>
<dbReference type="Gene3D" id="3.30.1300.30">
    <property type="entry name" value="GSPII I/J protein-like"/>
    <property type="match status" value="1"/>
</dbReference>
<dbReference type="InterPro" id="IPR045584">
    <property type="entry name" value="Pilin-like"/>
</dbReference>
<keyword evidence="5 10" id="KW-0997">Cell inner membrane</keyword>
<dbReference type="InterPro" id="IPR005628">
    <property type="entry name" value="GspK"/>
</dbReference>
<evidence type="ECO:0000256" key="8">
    <source>
        <dbReference type="ARBA" id="ARBA00022989"/>
    </source>
</evidence>
<dbReference type="InterPro" id="IPR038072">
    <property type="entry name" value="GspK_central_sf"/>
</dbReference>
<evidence type="ECO:0000259" key="13">
    <source>
        <dbReference type="Pfam" id="PF21687"/>
    </source>
</evidence>
<evidence type="ECO:0000256" key="7">
    <source>
        <dbReference type="ARBA" id="ARBA00022927"/>
    </source>
</evidence>
<dbReference type="EMBL" id="QYUN01000002">
    <property type="protein sequence ID" value="RJG04908.1"/>
    <property type="molecule type" value="Genomic_DNA"/>
</dbReference>
<keyword evidence="6 11" id="KW-0812">Transmembrane</keyword>
<evidence type="ECO:0000256" key="3">
    <source>
        <dbReference type="ARBA" id="ARBA00022448"/>
    </source>
</evidence>
<evidence type="ECO:0000256" key="11">
    <source>
        <dbReference type="SAM" id="Phobius"/>
    </source>
</evidence>
<feature type="domain" description="T2SS protein K first SAM-like" evidence="13">
    <location>
        <begin position="121"/>
        <end position="222"/>
    </location>
</feature>
<dbReference type="PANTHER" id="PTHR38831:SF1">
    <property type="entry name" value="TYPE II SECRETION SYSTEM PROTEIN K-RELATED"/>
    <property type="match status" value="1"/>
</dbReference>
<keyword evidence="8 11" id="KW-1133">Transmembrane helix</keyword>
<feature type="transmembrane region" description="Helical" evidence="11">
    <location>
        <begin position="14"/>
        <end position="36"/>
    </location>
</feature>
<name>A0A418WXD2_9BURK</name>
<dbReference type="InterPro" id="IPR049179">
    <property type="entry name" value="T2SSK_SAM-like_2nd"/>
</dbReference>
<gene>
    <name evidence="14" type="ORF">D3870_01695</name>
</gene>
<evidence type="ECO:0000313" key="15">
    <source>
        <dbReference type="Proteomes" id="UP000285190"/>
    </source>
</evidence>
<feature type="domain" description="T2SS protein K second SAM-like" evidence="12">
    <location>
        <begin position="226"/>
        <end position="278"/>
    </location>
</feature>
<dbReference type="InterPro" id="IPR049031">
    <property type="entry name" value="T2SSK_SAM-like_1st"/>
</dbReference>
<dbReference type="GO" id="GO:0009306">
    <property type="term" value="P:protein secretion"/>
    <property type="evidence" value="ECO:0007669"/>
    <property type="project" value="InterPro"/>
</dbReference>
<dbReference type="AlphaFoldDB" id="A0A418WXD2"/>
<dbReference type="PIRSF" id="PIRSF002786">
    <property type="entry name" value="XcpX"/>
    <property type="match status" value="1"/>
</dbReference>
<dbReference type="GO" id="GO:0005886">
    <property type="term" value="C:plasma membrane"/>
    <property type="evidence" value="ECO:0007669"/>
    <property type="project" value="UniProtKB-SubCell"/>
</dbReference>
<comment type="subcellular location">
    <subcellularLocation>
        <location evidence="1 10">Cell inner membrane</location>
    </subcellularLocation>
</comment>
<dbReference type="Gene3D" id="1.10.40.60">
    <property type="entry name" value="EpsJ-like"/>
    <property type="match status" value="2"/>
</dbReference>
<dbReference type="Pfam" id="PF21687">
    <property type="entry name" value="T2SSK_1st"/>
    <property type="match status" value="1"/>
</dbReference>
<evidence type="ECO:0000256" key="4">
    <source>
        <dbReference type="ARBA" id="ARBA00022475"/>
    </source>
</evidence>
<keyword evidence="9 10" id="KW-0472">Membrane</keyword>